<organism evidence="2 3">
    <name type="scientific">Kibdelosporangium persicum</name>
    <dbReference type="NCBI Taxonomy" id="2698649"/>
    <lineage>
        <taxon>Bacteria</taxon>
        <taxon>Bacillati</taxon>
        <taxon>Actinomycetota</taxon>
        <taxon>Actinomycetes</taxon>
        <taxon>Pseudonocardiales</taxon>
        <taxon>Pseudonocardiaceae</taxon>
        <taxon>Kibdelosporangium</taxon>
    </lineage>
</organism>
<proteinExistence type="predicted"/>
<sequence>MSATRLLVLGVVRGFGRAHGYLVRAELLRWGAENWANIKWGSLYHALRKLAEEDLLIATEAGTPPGRVDYEITARGEAEFFRLLRLALREPAPRPDMLAAGLALLPALSRSEAIDLLRIRLRALESSRQEIPTGIPPHARELFGLWERTTDGDVAWTRQIISRLESGKYRMASEPGAVFGTAGAWPQVPA</sequence>
<protein>
    <submittedName>
        <fullName evidence="2">Transcriptional regulator</fullName>
    </submittedName>
</protein>
<name>A0ABX2F214_9PSEU</name>
<keyword evidence="3" id="KW-1185">Reference proteome</keyword>
<dbReference type="SUPFAM" id="SSF46785">
    <property type="entry name" value="Winged helix' DNA-binding domain"/>
    <property type="match status" value="1"/>
</dbReference>
<feature type="domain" description="Transcription regulator PadR N-terminal" evidence="1">
    <location>
        <begin position="8"/>
        <end position="80"/>
    </location>
</feature>
<evidence type="ECO:0000313" key="3">
    <source>
        <dbReference type="Proteomes" id="UP000763557"/>
    </source>
</evidence>
<dbReference type="Pfam" id="PF03551">
    <property type="entry name" value="PadR"/>
    <property type="match status" value="1"/>
</dbReference>
<dbReference type="InterPro" id="IPR036390">
    <property type="entry name" value="WH_DNA-bd_sf"/>
</dbReference>
<comment type="caution">
    <text evidence="2">The sequence shown here is derived from an EMBL/GenBank/DDBJ whole genome shotgun (WGS) entry which is preliminary data.</text>
</comment>
<dbReference type="RefSeq" id="WP_173129191.1">
    <property type="nucleotide sequence ID" value="NZ_CBCSGW010000005.1"/>
</dbReference>
<reference evidence="2 3" key="1">
    <citation type="submission" date="2020-01" db="EMBL/GenBank/DDBJ databases">
        <title>Kibdelosporangium persica a novel Actinomycetes from a hot desert in Iran.</title>
        <authorList>
            <person name="Safaei N."/>
            <person name="Zaburannyi N."/>
            <person name="Mueller R."/>
            <person name="Wink J."/>
        </authorList>
    </citation>
    <scope>NUCLEOTIDE SEQUENCE [LARGE SCALE GENOMIC DNA]</scope>
    <source>
        <strain evidence="2 3">4NS15</strain>
    </source>
</reference>
<evidence type="ECO:0000259" key="1">
    <source>
        <dbReference type="Pfam" id="PF03551"/>
    </source>
</evidence>
<evidence type="ECO:0000313" key="2">
    <source>
        <dbReference type="EMBL" id="NRN65350.1"/>
    </source>
</evidence>
<dbReference type="InterPro" id="IPR005149">
    <property type="entry name" value="Tscrpt_reg_PadR_N"/>
</dbReference>
<dbReference type="InterPro" id="IPR036388">
    <property type="entry name" value="WH-like_DNA-bd_sf"/>
</dbReference>
<dbReference type="Proteomes" id="UP000763557">
    <property type="component" value="Unassembled WGS sequence"/>
</dbReference>
<dbReference type="Gene3D" id="1.10.10.10">
    <property type="entry name" value="Winged helix-like DNA-binding domain superfamily/Winged helix DNA-binding domain"/>
    <property type="match status" value="1"/>
</dbReference>
<gene>
    <name evidence="2" type="ORF">GC106_25610</name>
</gene>
<accession>A0ABX2F214</accession>
<dbReference type="EMBL" id="JAAATY010000006">
    <property type="protein sequence ID" value="NRN65350.1"/>
    <property type="molecule type" value="Genomic_DNA"/>
</dbReference>